<dbReference type="RefSeq" id="WP_017450075.1">
    <property type="nucleotide sequence ID" value="NZ_CP008956.1"/>
</dbReference>
<reference evidence="4 5" key="1">
    <citation type="journal article" date="2012" name="J. Bacteriol.">
        <title>Genome sequence of the pathogenic Herbaspirillum seropedicae strain Os34, isolated from rice roots.</title>
        <authorList>
            <person name="Ye W."/>
            <person name="Ye S."/>
            <person name="Liu J."/>
            <person name="Chang S."/>
            <person name="Chen M."/>
            <person name="Zhu B."/>
            <person name="Guo L."/>
            <person name="An Q."/>
        </authorList>
    </citation>
    <scope>NUCLEOTIDE SEQUENCE [LARGE SCALE GENOMIC DNA]</scope>
    <source>
        <strain evidence="4 5">Os34</strain>
    </source>
</reference>
<feature type="region of interest" description="Disordered" evidence="1">
    <location>
        <begin position="311"/>
        <end position="336"/>
    </location>
</feature>
<evidence type="ECO:0000313" key="5">
    <source>
        <dbReference type="Proteomes" id="UP000501648"/>
    </source>
</evidence>
<sequence>MKAALRLFIAFFLIPFFICSNANALDQAAEAEQKAAAQEAEKLLQQGPASIDIQDQAKLALPAETAFIPSAAAARYLRSLGNRVNEQALVGIIVPTDGKSSWLSILTVEKAGYVRDDDAKDWKADDILSNLKEGTEAANAERKQHGIPEIEVTGWAEIPKYDAATHKLVWSAIVANKDRHDASADLSVNYRTLALGRDGYLSLTMVSSLNLLQQYKPAAQQLLGAISFNDGKRYSDFNASTDHVAEYGLAALVAGVAIKKLGLFALIAAFFAKFFKVILLAVFGFGAAFKKFFTGKPKTAPAVAYAEDMPTPAPPTAVTPEAPSTPASPSRPADSH</sequence>
<evidence type="ECO:0000256" key="3">
    <source>
        <dbReference type="SAM" id="SignalP"/>
    </source>
</evidence>
<dbReference type="Pfam" id="PF09935">
    <property type="entry name" value="DUF2167"/>
    <property type="match status" value="1"/>
</dbReference>
<protein>
    <submittedName>
        <fullName evidence="4">DUF2167 domain-containing protein</fullName>
    </submittedName>
</protein>
<proteinExistence type="predicted"/>
<keyword evidence="2" id="KW-1133">Transmembrane helix</keyword>
<feature type="compositionally biased region" description="Low complexity" evidence="1">
    <location>
        <begin position="318"/>
        <end position="336"/>
    </location>
</feature>
<dbReference type="EMBL" id="CP008956">
    <property type="protein sequence ID" value="QJQ03648.1"/>
    <property type="molecule type" value="Genomic_DNA"/>
</dbReference>
<name>A0A6M3ZYI2_9BURK</name>
<dbReference type="AlphaFoldDB" id="A0A6M3ZYI2"/>
<keyword evidence="2" id="KW-0812">Transmembrane</keyword>
<accession>A0A6M3ZYI2</accession>
<evidence type="ECO:0000313" key="4">
    <source>
        <dbReference type="EMBL" id="QJQ03648.1"/>
    </source>
</evidence>
<feature type="signal peptide" evidence="3">
    <location>
        <begin position="1"/>
        <end position="24"/>
    </location>
</feature>
<organism evidence="4 5">
    <name type="scientific">Herbaspirillum rubrisubalbicans Os34</name>
    <dbReference type="NCBI Taxonomy" id="1235827"/>
    <lineage>
        <taxon>Bacteria</taxon>
        <taxon>Pseudomonadati</taxon>
        <taxon>Pseudomonadota</taxon>
        <taxon>Betaproteobacteria</taxon>
        <taxon>Burkholderiales</taxon>
        <taxon>Oxalobacteraceae</taxon>
        <taxon>Herbaspirillum</taxon>
    </lineage>
</organism>
<keyword evidence="2" id="KW-0472">Membrane</keyword>
<feature type="chain" id="PRO_5027078925" evidence="3">
    <location>
        <begin position="25"/>
        <end position="336"/>
    </location>
</feature>
<evidence type="ECO:0000256" key="1">
    <source>
        <dbReference type="SAM" id="MobiDB-lite"/>
    </source>
</evidence>
<evidence type="ECO:0000256" key="2">
    <source>
        <dbReference type="SAM" id="Phobius"/>
    </source>
</evidence>
<keyword evidence="3" id="KW-0732">Signal</keyword>
<dbReference type="Proteomes" id="UP000501648">
    <property type="component" value="Chromosome"/>
</dbReference>
<gene>
    <name evidence="4" type="ORF">C798_26420</name>
</gene>
<dbReference type="InterPro" id="IPR018682">
    <property type="entry name" value="DUF2167_membr"/>
</dbReference>
<feature type="transmembrane region" description="Helical" evidence="2">
    <location>
        <begin position="261"/>
        <end position="289"/>
    </location>
</feature>